<evidence type="ECO:0000256" key="1">
    <source>
        <dbReference type="ARBA" id="ARBA00022679"/>
    </source>
</evidence>
<evidence type="ECO:0000259" key="3">
    <source>
        <dbReference type="Pfam" id="PF00535"/>
    </source>
</evidence>
<dbReference type="PANTHER" id="PTHR11675:SF116">
    <property type="entry name" value="N-ACETYLGALACTOSAMINYLTRANSFERASE 8-RELATED"/>
    <property type="match status" value="1"/>
</dbReference>
<name>A0ABN9WRJ9_9DINO</name>
<dbReference type="Pfam" id="PF00535">
    <property type="entry name" value="Glycos_transf_2"/>
    <property type="match status" value="1"/>
</dbReference>
<dbReference type="Proteomes" id="UP001189429">
    <property type="component" value="Unassembled WGS sequence"/>
</dbReference>
<protein>
    <recommendedName>
        <fullName evidence="7">Polypeptide N-acetylgalactosaminyltransferase</fullName>
    </recommendedName>
</protein>
<dbReference type="InterPro" id="IPR001173">
    <property type="entry name" value="Glyco_trans_2-like"/>
</dbReference>
<evidence type="ECO:0000313" key="5">
    <source>
        <dbReference type="EMBL" id="CAK0888102.1"/>
    </source>
</evidence>
<proteinExistence type="predicted"/>
<feature type="domain" description="Galactosyltransferase C-terminal" evidence="4">
    <location>
        <begin position="183"/>
        <end position="231"/>
    </location>
</feature>
<accession>A0ABN9WRJ9</accession>
<dbReference type="EMBL" id="CAUYUJ010019026">
    <property type="protein sequence ID" value="CAK0888102.1"/>
    <property type="molecule type" value="Genomic_DNA"/>
</dbReference>
<dbReference type="Pfam" id="PF02709">
    <property type="entry name" value="Glyco_transf_7C"/>
    <property type="match status" value="1"/>
</dbReference>
<dbReference type="SUPFAM" id="SSF53448">
    <property type="entry name" value="Nucleotide-diphospho-sugar transferases"/>
    <property type="match status" value="1"/>
</dbReference>
<reference evidence="5" key="1">
    <citation type="submission" date="2023-10" db="EMBL/GenBank/DDBJ databases">
        <authorList>
            <person name="Chen Y."/>
            <person name="Shah S."/>
            <person name="Dougan E. K."/>
            <person name="Thang M."/>
            <person name="Chan C."/>
        </authorList>
    </citation>
    <scope>NUCLEOTIDE SEQUENCE [LARGE SCALE GENOMIC DNA]</scope>
</reference>
<dbReference type="InterPro" id="IPR029044">
    <property type="entry name" value="Nucleotide-diphossugar_trans"/>
</dbReference>
<dbReference type="InterPro" id="IPR027791">
    <property type="entry name" value="Galactosyl_T_C"/>
</dbReference>
<evidence type="ECO:0000313" key="6">
    <source>
        <dbReference type="Proteomes" id="UP001189429"/>
    </source>
</evidence>
<keyword evidence="2" id="KW-1015">Disulfide bond</keyword>
<keyword evidence="1" id="KW-0808">Transferase</keyword>
<feature type="domain" description="Glycosyltransferase 2-like" evidence="3">
    <location>
        <begin position="25"/>
        <end position="154"/>
    </location>
</feature>
<comment type="caution">
    <text evidence="5">The sequence shown here is derived from an EMBL/GenBank/DDBJ whole genome shotgun (WGS) entry which is preliminary data.</text>
</comment>
<dbReference type="PANTHER" id="PTHR11675">
    <property type="entry name" value="N-ACETYLGALACTOSAMINYLTRANSFERASE"/>
    <property type="match status" value="1"/>
</dbReference>
<evidence type="ECO:0000256" key="2">
    <source>
        <dbReference type="ARBA" id="ARBA00023157"/>
    </source>
</evidence>
<keyword evidence="6" id="KW-1185">Reference proteome</keyword>
<dbReference type="Gene3D" id="3.90.550.10">
    <property type="entry name" value="Spore Coat Polysaccharide Biosynthesis Protein SpsA, Chain A"/>
    <property type="match status" value="1"/>
</dbReference>
<sequence length="421" mass="47003">MAFVSDIYVGPEEALAPPARIATLSVVLPCANESEFVWKTIRSVFDATPDEQLKEIIVVDDASDPPIHSDVATEFLTYYRARVIRHDRPEGLIRSKKDGGDAATGDAIVFLDCHVKPMENWTGPILANLQENPRRVVVPSVTVLDPDTWEEVSPYGGGSKMCLTWNADFTWCNQYPGPYVPIMSGGLLALTQFWWRKTGGYDDQMLSWGGENLDQSLRTWLCGGEIMVAEGSRVAHMWRDPRKPHTMMKYVIPSDHTRRNRLRAATAWLGAWAQKVRSFQEFEAFGPDGELSVGSLDNIERDRAGLGCGDFASYLDRFRDLYLDTGMLPERVFHLRKRGSQLCLHHEKVWDESMGLKLAPCSRRDERQRFHGAAAKDGGGCCSGLKVWDLDECVNMFDVGSTVHAFLRASSSGARPASASP</sequence>
<evidence type="ECO:0008006" key="7">
    <source>
        <dbReference type="Google" id="ProtNLM"/>
    </source>
</evidence>
<evidence type="ECO:0000259" key="4">
    <source>
        <dbReference type="Pfam" id="PF02709"/>
    </source>
</evidence>
<organism evidence="5 6">
    <name type="scientific">Prorocentrum cordatum</name>
    <dbReference type="NCBI Taxonomy" id="2364126"/>
    <lineage>
        <taxon>Eukaryota</taxon>
        <taxon>Sar</taxon>
        <taxon>Alveolata</taxon>
        <taxon>Dinophyceae</taxon>
        <taxon>Prorocentrales</taxon>
        <taxon>Prorocentraceae</taxon>
        <taxon>Prorocentrum</taxon>
    </lineage>
</organism>
<gene>
    <name evidence="5" type="ORF">PCOR1329_LOCUS68951</name>
</gene>